<dbReference type="PANTHER" id="PTHR37171">
    <property type="entry name" value="SERINE/THREONINE-PROTEIN KINASE YRZF-RELATED"/>
    <property type="match status" value="1"/>
</dbReference>
<accession>A0A075HXT3</accession>
<dbReference type="InterPro" id="IPR052396">
    <property type="entry name" value="Meiotic_Drive_Suppr_Kinase"/>
</dbReference>
<dbReference type="Gene3D" id="3.30.200.20">
    <property type="entry name" value="Phosphorylase Kinase, domain 1"/>
    <property type="match status" value="1"/>
</dbReference>
<dbReference type="GO" id="GO:0004674">
    <property type="term" value="F:protein serine/threonine kinase activity"/>
    <property type="evidence" value="ECO:0007669"/>
    <property type="project" value="UniProtKB-KW"/>
</dbReference>
<keyword evidence="1" id="KW-0418">Kinase</keyword>
<keyword evidence="1" id="KW-0808">Transferase</keyword>
<dbReference type="AlphaFoldDB" id="A0A075HXT3"/>
<sequence length="255" mass="29468">MLLEQNLDYININNNSNNDILNFILCYPVSNNELFNQRLQELKNLGIEYLELSGPTILFGNHILGKGTRGLVVKAFSQNQAYALKIRRLDSPRHNLLKEAKIQSFVNSLGIGPKIVDSSKNFIIMELIQGKLLSQWYNMESLNVDIIRLTIKSLLDQCYRLDINGIDHGELSDLRKHVIINHRVNIIDFDSASYDRKTSNITSCIQYLFIGGPNSQLLRKLFEIDLDKTLLLLRKYKLNKDYLTYIHLLKLLNMN</sequence>
<organism evidence="1">
    <name type="scientific">uncultured marine thaumarchaeote KM3_86_F11</name>
    <dbReference type="NCBI Taxonomy" id="1456322"/>
    <lineage>
        <taxon>Archaea</taxon>
        <taxon>Nitrososphaerota</taxon>
        <taxon>environmental samples</taxon>
    </lineage>
</organism>
<evidence type="ECO:0000313" key="1">
    <source>
        <dbReference type="EMBL" id="AIF19387.1"/>
    </source>
</evidence>
<name>A0A075HXT3_9ARCH</name>
<dbReference type="EMBL" id="KF901136">
    <property type="protein sequence ID" value="AIF19387.1"/>
    <property type="molecule type" value="Genomic_DNA"/>
</dbReference>
<dbReference type="SUPFAM" id="SSF56112">
    <property type="entry name" value="Protein kinase-like (PK-like)"/>
    <property type="match status" value="1"/>
</dbReference>
<keyword evidence="1" id="KW-0723">Serine/threonine-protein kinase</keyword>
<reference evidence="1" key="1">
    <citation type="journal article" date="2014" name="Genome Biol. Evol.">
        <title>Pangenome evidence for extensive interdomain horizontal transfer affecting lineage core and shell genes in uncultured planktonic thaumarchaeota and euryarchaeota.</title>
        <authorList>
            <person name="Deschamps P."/>
            <person name="Zivanovic Y."/>
            <person name="Moreira D."/>
            <person name="Rodriguez-Valera F."/>
            <person name="Lopez-Garcia P."/>
        </authorList>
    </citation>
    <scope>NUCLEOTIDE SEQUENCE</scope>
</reference>
<protein>
    <submittedName>
        <fullName evidence="1">Putative serine/threonine protein kinase</fullName>
    </submittedName>
</protein>
<dbReference type="Gene3D" id="1.10.510.10">
    <property type="entry name" value="Transferase(Phosphotransferase) domain 1"/>
    <property type="match status" value="1"/>
</dbReference>
<dbReference type="InterPro" id="IPR011009">
    <property type="entry name" value="Kinase-like_dom_sf"/>
</dbReference>
<proteinExistence type="predicted"/>
<dbReference type="PANTHER" id="PTHR37171:SF1">
    <property type="entry name" value="SERINE_THREONINE-PROTEIN KINASE YRZF-RELATED"/>
    <property type="match status" value="1"/>
</dbReference>